<comment type="subcellular location">
    <subcellularLocation>
        <location evidence="1">Cell membrane</location>
        <topology evidence="1">Multi-pass membrane protein</topology>
    </subcellularLocation>
</comment>
<accession>A0A2N8PGI2</accession>
<dbReference type="CDD" id="cd06550">
    <property type="entry name" value="TM_ABC_iron-siderophores_like"/>
    <property type="match status" value="1"/>
</dbReference>
<feature type="transmembrane region" description="Helical" evidence="8">
    <location>
        <begin position="203"/>
        <end position="223"/>
    </location>
</feature>
<keyword evidence="4" id="KW-1003">Cell membrane</keyword>
<protein>
    <submittedName>
        <fullName evidence="9">Iron ABC transporter permease</fullName>
    </submittedName>
</protein>
<feature type="transmembrane region" description="Helical" evidence="8">
    <location>
        <begin position="319"/>
        <end position="337"/>
    </location>
</feature>
<dbReference type="EMBL" id="LJSN01000002">
    <property type="protein sequence ID" value="PNE40129.1"/>
    <property type="molecule type" value="Genomic_DNA"/>
</dbReference>
<sequence length="344" mass="35229">MVATIDTAEQRTAVRRPARRTTVVLLLALAVLALVCIASIMFGSKILPPGQVWEAVTGRADAYTTTVVESRYPRTALGIVVGLGLAVAGVLMQTVTRNPLAEPGLLGVNTGAAASVVAATAFAGVSGQTQTLLWSLPGALLTGVFIYVIGTLGRGLNPVRLVLGGAVLTAVLSAFIQAVTLSRPQVFDSYRYWVVGALGGHDWDAVLSVLPLAVAGFTVALFLGRGLNIVALGEDSATSLGARPERVKAVALLTATVLSAAATAAAGPIAFVGLAVPHLARVLLGADVRRQLALSAVLGPTLLLAADVIGRLLVRPQELMVGVVTAFAGAPALLIAVRRMRASS</sequence>
<keyword evidence="10" id="KW-1185">Reference proteome</keyword>
<dbReference type="Pfam" id="PF01032">
    <property type="entry name" value="FecCD"/>
    <property type="match status" value="1"/>
</dbReference>
<evidence type="ECO:0000256" key="8">
    <source>
        <dbReference type="SAM" id="Phobius"/>
    </source>
</evidence>
<evidence type="ECO:0000256" key="5">
    <source>
        <dbReference type="ARBA" id="ARBA00022692"/>
    </source>
</evidence>
<dbReference type="Gene3D" id="1.10.3470.10">
    <property type="entry name" value="ABC transporter involved in vitamin B12 uptake, BtuC"/>
    <property type="match status" value="1"/>
</dbReference>
<comment type="caution">
    <text evidence="9">The sequence shown here is derived from an EMBL/GenBank/DDBJ whole genome shotgun (WGS) entry which is preliminary data.</text>
</comment>
<keyword evidence="7 8" id="KW-0472">Membrane</keyword>
<organism evidence="9 10">
    <name type="scientific">Streptomyces noursei</name>
    <name type="common">Streptomyces albulus</name>
    <dbReference type="NCBI Taxonomy" id="1971"/>
    <lineage>
        <taxon>Bacteria</taxon>
        <taxon>Bacillati</taxon>
        <taxon>Actinomycetota</taxon>
        <taxon>Actinomycetes</taxon>
        <taxon>Kitasatosporales</taxon>
        <taxon>Streptomycetaceae</taxon>
        <taxon>Streptomyces</taxon>
    </lineage>
</organism>
<evidence type="ECO:0000256" key="4">
    <source>
        <dbReference type="ARBA" id="ARBA00022475"/>
    </source>
</evidence>
<dbReference type="RefSeq" id="WP_073443821.1">
    <property type="nucleotide sequence ID" value="NZ_LJSN01000002.1"/>
</dbReference>
<feature type="transmembrane region" description="Helical" evidence="8">
    <location>
        <begin position="75"/>
        <end position="92"/>
    </location>
</feature>
<feature type="transmembrane region" description="Helical" evidence="8">
    <location>
        <begin position="21"/>
        <end position="42"/>
    </location>
</feature>
<dbReference type="AlphaFoldDB" id="A0A2N8PGI2"/>
<name>A0A2N8PGI2_STRNR</name>
<dbReference type="GO" id="GO:0022857">
    <property type="term" value="F:transmembrane transporter activity"/>
    <property type="evidence" value="ECO:0007669"/>
    <property type="project" value="InterPro"/>
</dbReference>
<dbReference type="InterPro" id="IPR037294">
    <property type="entry name" value="ABC_BtuC-like"/>
</dbReference>
<evidence type="ECO:0000256" key="1">
    <source>
        <dbReference type="ARBA" id="ARBA00004651"/>
    </source>
</evidence>
<dbReference type="GO" id="GO:0005886">
    <property type="term" value="C:plasma membrane"/>
    <property type="evidence" value="ECO:0007669"/>
    <property type="project" value="UniProtKB-SubCell"/>
</dbReference>
<dbReference type="Proteomes" id="UP000236047">
    <property type="component" value="Unassembled WGS sequence"/>
</dbReference>
<dbReference type="PANTHER" id="PTHR30472:SF1">
    <property type="entry name" value="FE(3+) DICITRATE TRANSPORT SYSTEM PERMEASE PROTEIN FECC-RELATED"/>
    <property type="match status" value="1"/>
</dbReference>
<feature type="transmembrane region" description="Helical" evidence="8">
    <location>
        <begin position="131"/>
        <end position="149"/>
    </location>
</feature>
<feature type="transmembrane region" description="Helical" evidence="8">
    <location>
        <begin position="104"/>
        <end position="125"/>
    </location>
</feature>
<evidence type="ECO:0000256" key="2">
    <source>
        <dbReference type="ARBA" id="ARBA00007935"/>
    </source>
</evidence>
<reference evidence="10" key="1">
    <citation type="submission" date="2015-09" db="EMBL/GenBank/DDBJ databases">
        <authorList>
            <person name="Graham D.E."/>
            <person name="Mahan K.M."/>
            <person name="Klingeman D.M."/>
            <person name="Fida T."/>
            <person name="Giannone R.J."/>
            <person name="Hettich R.L."/>
            <person name="Parry R.J."/>
            <person name="Spain J.C."/>
        </authorList>
    </citation>
    <scope>NUCLEOTIDE SEQUENCE [LARGE SCALE GENOMIC DNA]</scope>
    <source>
        <strain evidence="10">JCM 4701</strain>
    </source>
</reference>
<evidence type="ECO:0000256" key="7">
    <source>
        <dbReference type="ARBA" id="ARBA00023136"/>
    </source>
</evidence>
<keyword evidence="5 8" id="KW-0812">Transmembrane</keyword>
<dbReference type="PANTHER" id="PTHR30472">
    <property type="entry name" value="FERRIC ENTEROBACTIN TRANSPORT SYSTEM PERMEASE PROTEIN"/>
    <property type="match status" value="1"/>
</dbReference>
<gene>
    <name evidence="9" type="ORF">AOB60_03685</name>
</gene>
<keyword evidence="6 8" id="KW-1133">Transmembrane helix</keyword>
<dbReference type="InterPro" id="IPR000522">
    <property type="entry name" value="ABC_transptr_permease_BtuC"/>
</dbReference>
<evidence type="ECO:0000256" key="6">
    <source>
        <dbReference type="ARBA" id="ARBA00022989"/>
    </source>
</evidence>
<dbReference type="SUPFAM" id="SSF81345">
    <property type="entry name" value="ABC transporter involved in vitamin B12 uptake, BtuC"/>
    <property type="match status" value="1"/>
</dbReference>
<evidence type="ECO:0000313" key="9">
    <source>
        <dbReference type="EMBL" id="PNE40129.1"/>
    </source>
</evidence>
<keyword evidence="3" id="KW-0813">Transport</keyword>
<evidence type="ECO:0000313" key="10">
    <source>
        <dbReference type="Proteomes" id="UP000236047"/>
    </source>
</evidence>
<feature type="transmembrane region" description="Helical" evidence="8">
    <location>
        <begin position="249"/>
        <end position="272"/>
    </location>
</feature>
<evidence type="ECO:0000256" key="3">
    <source>
        <dbReference type="ARBA" id="ARBA00022448"/>
    </source>
</evidence>
<dbReference type="GO" id="GO:0033214">
    <property type="term" value="P:siderophore-iron import into cell"/>
    <property type="evidence" value="ECO:0007669"/>
    <property type="project" value="TreeGrafter"/>
</dbReference>
<proteinExistence type="inferred from homology"/>
<dbReference type="FunFam" id="1.10.3470.10:FF:000001">
    <property type="entry name" value="Vitamin B12 ABC transporter permease BtuC"/>
    <property type="match status" value="1"/>
</dbReference>
<comment type="similarity">
    <text evidence="2">Belongs to the binding-protein-dependent transport system permease family. FecCD subfamily.</text>
</comment>
<feature type="transmembrane region" description="Helical" evidence="8">
    <location>
        <begin position="161"/>
        <end position="183"/>
    </location>
</feature>
<feature type="transmembrane region" description="Helical" evidence="8">
    <location>
        <begin position="292"/>
        <end position="314"/>
    </location>
</feature>